<keyword evidence="3" id="KW-0238">DNA-binding</keyword>
<dbReference type="PROSITE" id="PS50931">
    <property type="entry name" value="HTH_LYSR"/>
    <property type="match status" value="1"/>
</dbReference>
<dbReference type="KEGG" id="maer:DAI18_01815"/>
<dbReference type="AlphaFoldDB" id="A0A2U3THL9"/>
<dbReference type="CDD" id="cd08440">
    <property type="entry name" value="PBP2_LTTR_like_4"/>
    <property type="match status" value="1"/>
</dbReference>
<keyword evidence="7" id="KW-1185">Reference proteome</keyword>
<evidence type="ECO:0000256" key="2">
    <source>
        <dbReference type="ARBA" id="ARBA00023015"/>
    </source>
</evidence>
<dbReference type="GO" id="GO:0005829">
    <property type="term" value="C:cytosol"/>
    <property type="evidence" value="ECO:0007669"/>
    <property type="project" value="TreeGrafter"/>
</dbReference>
<reference evidence="6 7" key="1">
    <citation type="submission" date="2018-04" db="EMBL/GenBank/DDBJ databases">
        <title>Denitrifier Microvirgula.</title>
        <authorList>
            <person name="Anderson E."/>
            <person name="Jang J."/>
            <person name="Ishii S."/>
        </authorList>
    </citation>
    <scope>NUCLEOTIDE SEQUENCE [LARGE SCALE GENOMIC DNA]</scope>
    <source>
        <strain evidence="6 7">BE2.4</strain>
    </source>
</reference>
<dbReference type="InterPro" id="IPR050950">
    <property type="entry name" value="HTH-type_LysR_regulators"/>
</dbReference>
<evidence type="ECO:0000313" key="6">
    <source>
        <dbReference type="EMBL" id="AVY92916.1"/>
    </source>
</evidence>
<gene>
    <name evidence="6" type="ORF">DAI18_01815</name>
</gene>
<evidence type="ECO:0000313" key="7">
    <source>
        <dbReference type="Proteomes" id="UP000244173"/>
    </source>
</evidence>
<dbReference type="PANTHER" id="PTHR30419:SF14">
    <property type="entry name" value="LYSR FAMILY TRANSCRIPTIONAL REGULATOR"/>
    <property type="match status" value="1"/>
</dbReference>
<dbReference type="InterPro" id="IPR036390">
    <property type="entry name" value="WH_DNA-bd_sf"/>
</dbReference>
<evidence type="ECO:0000256" key="3">
    <source>
        <dbReference type="ARBA" id="ARBA00023125"/>
    </source>
</evidence>
<dbReference type="GO" id="GO:0003677">
    <property type="term" value="F:DNA binding"/>
    <property type="evidence" value="ECO:0007669"/>
    <property type="project" value="UniProtKB-KW"/>
</dbReference>
<dbReference type="Pfam" id="PF03466">
    <property type="entry name" value="LysR_substrate"/>
    <property type="match status" value="1"/>
</dbReference>
<sequence length="305" mass="33413">MNITLRQLRVFLAVVRHRGFGRAGAEIGLTQSAVSRCLRELEAELAVRLVDRTTRDVETTPEGRVLAGELERLLGELDTLLLTARSRSAQRSGRVQVACAPTISASLMPTVIAESNRQYPQVRLVLHDLAQRQVLEAVRDGEVDFAVIVDPIRHDELELETVLTDPFCLICPRGHRLAGQHAVRWEALAGERLVLLDCHSGSRPLIDRVLAERKIVCEIAQEVGHATTVFRLVEAGIGISVMPALALPLPDNAGLLALPLLPQVTRQIMLARRHNRSLSLAAEVIWNLVRATARALPATNAGGRA</sequence>
<keyword evidence="4" id="KW-0804">Transcription</keyword>
<comment type="similarity">
    <text evidence="1">Belongs to the LysR transcriptional regulatory family.</text>
</comment>
<evidence type="ECO:0000256" key="1">
    <source>
        <dbReference type="ARBA" id="ARBA00009437"/>
    </source>
</evidence>
<evidence type="ECO:0000256" key="4">
    <source>
        <dbReference type="ARBA" id="ARBA00023163"/>
    </source>
</evidence>
<dbReference type="Proteomes" id="UP000244173">
    <property type="component" value="Chromosome"/>
</dbReference>
<dbReference type="OrthoDB" id="8675247at2"/>
<dbReference type="SUPFAM" id="SSF46785">
    <property type="entry name" value="Winged helix' DNA-binding domain"/>
    <property type="match status" value="1"/>
</dbReference>
<keyword evidence="2" id="KW-0805">Transcription regulation</keyword>
<dbReference type="SUPFAM" id="SSF53850">
    <property type="entry name" value="Periplasmic binding protein-like II"/>
    <property type="match status" value="1"/>
</dbReference>
<evidence type="ECO:0000259" key="5">
    <source>
        <dbReference type="PROSITE" id="PS50931"/>
    </source>
</evidence>
<dbReference type="Pfam" id="PF00126">
    <property type="entry name" value="HTH_1"/>
    <property type="match status" value="1"/>
</dbReference>
<proteinExistence type="inferred from homology"/>
<dbReference type="PANTHER" id="PTHR30419">
    <property type="entry name" value="HTH-TYPE TRANSCRIPTIONAL REGULATOR YBHD"/>
    <property type="match status" value="1"/>
</dbReference>
<name>A0A2U3THL9_9NEIS</name>
<dbReference type="InterPro" id="IPR005119">
    <property type="entry name" value="LysR_subst-bd"/>
</dbReference>
<protein>
    <submittedName>
        <fullName evidence="6">LysR family transcriptional regulator</fullName>
    </submittedName>
</protein>
<feature type="domain" description="HTH lysR-type" evidence="5">
    <location>
        <begin position="3"/>
        <end position="60"/>
    </location>
</feature>
<dbReference type="GO" id="GO:0003700">
    <property type="term" value="F:DNA-binding transcription factor activity"/>
    <property type="evidence" value="ECO:0007669"/>
    <property type="project" value="InterPro"/>
</dbReference>
<dbReference type="RefSeq" id="WP_028498420.1">
    <property type="nucleotide sequence ID" value="NZ_CALFSO010000119.1"/>
</dbReference>
<dbReference type="Gene3D" id="1.10.10.10">
    <property type="entry name" value="Winged helix-like DNA-binding domain superfamily/Winged helix DNA-binding domain"/>
    <property type="match status" value="1"/>
</dbReference>
<accession>A0A2U3THL9</accession>
<dbReference type="FunFam" id="1.10.10.10:FF:000001">
    <property type="entry name" value="LysR family transcriptional regulator"/>
    <property type="match status" value="1"/>
</dbReference>
<dbReference type="InterPro" id="IPR000847">
    <property type="entry name" value="LysR_HTH_N"/>
</dbReference>
<dbReference type="InterPro" id="IPR036388">
    <property type="entry name" value="WH-like_DNA-bd_sf"/>
</dbReference>
<dbReference type="Gene3D" id="3.40.190.290">
    <property type="match status" value="1"/>
</dbReference>
<organism evidence="6 7">
    <name type="scientific">Microvirgula aerodenitrificans</name>
    <dbReference type="NCBI Taxonomy" id="57480"/>
    <lineage>
        <taxon>Bacteria</taxon>
        <taxon>Pseudomonadati</taxon>
        <taxon>Pseudomonadota</taxon>
        <taxon>Betaproteobacteria</taxon>
        <taxon>Neisseriales</taxon>
        <taxon>Aquaspirillaceae</taxon>
        <taxon>Microvirgula</taxon>
    </lineage>
</organism>
<dbReference type="EMBL" id="CP028519">
    <property type="protein sequence ID" value="AVY92916.1"/>
    <property type="molecule type" value="Genomic_DNA"/>
</dbReference>
<dbReference type="STRING" id="1122240.GCA_000620105_01024"/>